<reference evidence="2" key="1">
    <citation type="journal article" date="2020" name="Fungal Divers.">
        <title>Resolving the Mortierellaceae phylogeny through synthesis of multi-gene phylogenetics and phylogenomics.</title>
        <authorList>
            <person name="Vandepol N."/>
            <person name="Liber J."/>
            <person name="Desiro A."/>
            <person name="Na H."/>
            <person name="Kennedy M."/>
            <person name="Barry K."/>
            <person name="Grigoriev I.V."/>
            <person name="Miller A.N."/>
            <person name="O'Donnell K."/>
            <person name="Stajich J.E."/>
            <person name="Bonito G."/>
        </authorList>
    </citation>
    <scope>NUCLEOTIDE SEQUENCE</scope>
    <source>
        <strain evidence="2">BC1065</strain>
    </source>
</reference>
<comment type="caution">
    <text evidence="2">The sequence shown here is derived from an EMBL/GenBank/DDBJ whole genome shotgun (WGS) entry which is preliminary data.</text>
</comment>
<organism evidence="2 3">
    <name type="scientific">Actinomortierella ambigua</name>
    <dbReference type="NCBI Taxonomy" id="1343610"/>
    <lineage>
        <taxon>Eukaryota</taxon>
        <taxon>Fungi</taxon>
        <taxon>Fungi incertae sedis</taxon>
        <taxon>Mucoromycota</taxon>
        <taxon>Mortierellomycotina</taxon>
        <taxon>Mortierellomycetes</taxon>
        <taxon>Mortierellales</taxon>
        <taxon>Mortierellaceae</taxon>
        <taxon>Actinomortierella</taxon>
    </lineage>
</organism>
<dbReference type="AlphaFoldDB" id="A0A9P6PJP9"/>
<name>A0A9P6PJP9_9FUNG</name>
<feature type="domain" description="Protein kinase" evidence="1">
    <location>
        <begin position="41"/>
        <end position="165"/>
    </location>
</feature>
<dbReference type="PANTHER" id="PTHR24345">
    <property type="entry name" value="SERINE/THREONINE-PROTEIN KINASE PLK"/>
    <property type="match status" value="1"/>
</dbReference>
<dbReference type="Proteomes" id="UP000807716">
    <property type="component" value="Unassembled WGS sequence"/>
</dbReference>
<dbReference type="OrthoDB" id="541276at2759"/>
<dbReference type="GO" id="GO:0004672">
    <property type="term" value="F:protein kinase activity"/>
    <property type="evidence" value="ECO:0007669"/>
    <property type="project" value="InterPro"/>
</dbReference>
<evidence type="ECO:0000259" key="1">
    <source>
        <dbReference type="PROSITE" id="PS50011"/>
    </source>
</evidence>
<dbReference type="InterPro" id="IPR011009">
    <property type="entry name" value="Kinase-like_dom_sf"/>
</dbReference>
<dbReference type="Gene3D" id="1.10.510.10">
    <property type="entry name" value="Transferase(Phosphotransferase) domain 1"/>
    <property type="match status" value="1"/>
</dbReference>
<dbReference type="GO" id="GO:0005524">
    <property type="term" value="F:ATP binding"/>
    <property type="evidence" value="ECO:0007669"/>
    <property type="project" value="InterPro"/>
</dbReference>
<proteinExistence type="predicted"/>
<gene>
    <name evidence="2" type="ORF">DFQ27_003097</name>
</gene>
<protein>
    <recommendedName>
        <fullName evidence="1">Protein kinase domain-containing protein</fullName>
    </recommendedName>
</protein>
<keyword evidence="3" id="KW-1185">Reference proteome</keyword>
<sequence length="165" mass="16939">MDGWSAAPAVLPSTLGIPSGMVTHGPLAHLTNDASAGFSGLEAFGELGSGGFGVVHLVREIGSATLKAAKVLDRKVGSALHLLRNEIYVHSLVSHSLEGGCHPNIVRLDNVIANMKKVTLVMEHCSGGTLSDLSSRLGNEVLTDAAVAGLLLPVARGLAHLHSVG</sequence>
<dbReference type="GO" id="GO:0005634">
    <property type="term" value="C:nucleus"/>
    <property type="evidence" value="ECO:0007669"/>
    <property type="project" value="TreeGrafter"/>
</dbReference>
<dbReference type="EMBL" id="JAAAJB010002238">
    <property type="protein sequence ID" value="KAG0245912.1"/>
    <property type="molecule type" value="Genomic_DNA"/>
</dbReference>
<dbReference type="PROSITE" id="PS50011">
    <property type="entry name" value="PROTEIN_KINASE_DOM"/>
    <property type="match status" value="1"/>
</dbReference>
<feature type="non-terminal residue" evidence="2">
    <location>
        <position position="165"/>
    </location>
</feature>
<dbReference type="Pfam" id="PF00069">
    <property type="entry name" value="Pkinase"/>
    <property type="match status" value="1"/>
</dbReference>
<dbReference type="SUPFAM" id="SSF56112">
    <property type="entry name" value="Protein kinase-like (PK-like)"/>
    <property type="match status" value="1"/>
</dbReference>
<accession>A0A9P6PJP9</accession>
<dbReference type="InterPro" id="IPR000719">
    <property type="entry name" value="Prot_kinase_dom"/>
</dbReference>
<feature type="non-terminal residue" evidence="2">
    <location>
        <position position="1"/>
    </location>
</feature>
<evidence type="ECO:0000313" key="2">
    <source>
        <dbReference type="EMBL" id="KAG0245912.1"/>
    </source>
</evidence>
<evidence type="ECO:0000313" key="3">
    <source>
        <dbReference type="Proteomes" id="UP000807716"/>
    </source>
</evidence>